<feature type="compositionally biased region" description="Basic and acidic residues" evidence="2">
    <location>
        <begin position="428"/>
        <end position="445"/>
    </location>
</feature>
<dbReference type="GeneID" id="25255431"/>
<keyword evidence="1" id="KW-0175">Coiled coil</keyword>
<proteinExistence type="predicted"/>
<feature type="region of interest" description="Disordered" evidence="2">
    <location>
        <begin position="428"/>
        <end position="471"/>
    </location>
</feature>
<dbReference type="EMBL" id="HG675741">
    <property type="protein sequence ID" value="CDJ42861.1"/>
    <property type="molecule type" value="Genomic_DNA"/>
</dbReference>
<dbReference type="VEuPathDB" id="ToxoDB:ETH2_1109000"/>
<name>U6KY18_EIMTE</name>
<evidence type="ECO:0000256" key="1">
    <source>
        <dbReference type="SAM" id="Coils"/>
    </source>
</evidence>
<evidence type="ECO:0000313" key="3">
    <source>
        <dbReference type="EMBL" id="CDJ42861.1"/>
    </source>
</evidence>
<protein>
    <submittedName>
        <fullName evidence="3">Uncharacterized protein</fullName>
    </submittedName>
</protein>
<sequence length="577" mass="66347">MESDPLRMRKIVHFSKAEELRKVYAEEVKALLEEDREAEAQMNRSMQAEAANLEMSFRVKEASQDSPEALEELKRQREEALSDMLKDLQYQRDLQKATIRGRLEKAKAALQEQQRQLRQQFEACKEEARKEFLDLSSSLTEKARHDKRAQLLAAARMNPTPENVYALHNQLKEEYRDDLKALVVRQMQEKAKYRHNAAMQQKAQESQEAQASAEKYGGNYLMKRCGRITSPLCHPNNTGSATENEAVKAELKTYTSRKTSELHQARVREIQEAAQDAALQDEALRLQEEHLQTVIDTLREFTSVNDSSASSLLEHAKQEKLRLAQERDDLRRFVSARLQEVEKLVRERKQQEEKRKLQESHAAAQKRKMSAKAQETAARKQGQEKDLQRQQRRQAEEARKLRQFIEAMGSEGKTLDDLRQASERRLEKLRRATERERQRQKEVLASKRNSRAARQAKLSREKQAALAQAEQNDMQSAQGLLQSIATKCTATTGESAEQDSGENDFRKLVWEMEVKAFAEEKLQRLSETLVEFLQAAESATNSSGPEDTSIVAGSGELRETVLQVRFWPQSLSRLVLD</sequence>
<evidence type="ECO:0000256" key="2">
    <source>
        <dbReference type="SAM" id="MobiDB-lite"/>
    </source>
</evidence>
<feature type="compositionally biased region" description="Basic and acidic residues" evidence="2">
    <location>
        <begin position="377"/>
        <end position="398"/>
    </location>
</feature>
<gene>
    <name evidence="3" type="ORF">ETH_00031825</name>
</gene>
<evidence type="ECO:0000313" key="4">
    <source>
        <dbReference type="Proteomes" id="UP000030747"/>
    </source>
</evidence>
<feature type="coiled-coil region" evidence="1">
    <location>
        <begin position="14"/>
        <end position="130"/>
    </location>
</feature>
<dbReference type="Proteomes" id="UP000030747">
    <property type="component" value="Unassembled WGS sequence"/>
</dbReference>
<organism evidence="3 4">
    <name type="scientific">Eimeria tenella</name>
    <name type="common">Coccidian parasite</name>
    <dbReference type="NCBI Taxonomy" id="5802"/>
    <lineage>
        <taxon>Eukaryota</taxon>
        <taxon>Sar</taxon>
        <taxon>Alveolata</taxon>
        <taxon>Apicomplexa</taxon>
        <taxon>Conoidasida</taxon>
        <taxon>Coccidia</taxon>
        <taxon>Eucoccidiorida</taxon>
        <taxon>Eimeriorina</taxon>
        <taxon>Eimeriidae</taxon>
        <taxon>Eimeria</taxon>
    </lineage>
</organism>
<accession>U6KY18</accession>
<dbReference type="RefSeq" id="XP_013233611.1">
    <property type="nucleotide sequence ID" value="XM_013378157.1"/>
</dbReference>
<reference evidence="3" key="2">
    <citation type="submission" date="2013-10" db="EMBL/GenBank/DDBJ databases">
        <authorList>
            <person name="Aslett M."/>
        </authorList>
    </citation>
    <scope>NUCLEOTIDE SEQUENCE [LARGE SCALE GENOMIC DNA]</scope>
    <source>
        <strain evidence="3">Houghton</strain>
    </source>
</reference>
<feature type="compositionally biased region" description="Basic and acidic residues" evidence="2">
    <location>
        <begin position="345"/>
        <end position="359"/>
    </location>
</feature>
<reference evidence="3" key="1">
    <citation type="submission" date="2013-10" db="EMBL/GenBank/DDBJ databases">
        <title>Genomic analysis of the causative agents of coccidiosis in chickens.</title>
        <authorList>
            <person name="Reid A.J."/>
            <person name="Blake D."/>
            <person name="Billington K."/>
            <person name="Browne H."/>
            <person name="Dunn M."/>
            <person name="Hung S."/>
            <person name="Kawahara F."/>
            <person name="Miranda-Saavedra D."/>
            <person name="Mourier T."/>
            <person name="Nagra H."/>
            <person name="Otto T.D."/>
            <person name="Rawlings N."/>
            <person name="Sanchez A."/>
            <person name="Sanders M."/>
            <person name="Subramaniam C."/>
            <person name="Tay Y."/>
            <person name="Dear P."/>
            <person name="Doerig C."/>
            <person name="Gruber A."/>
            <person name="Parkinson J."/>
            <person name="Shirley M."/>
            <person name="Wan K.L."/>
            <person name="Berriman M."/>
            <person name="Tomley F."/>
            <person name="Pain A."/>
        </authorList>
    </citation>
    <scope>NUCLEOTIDE SEQUENCE [LARGE SCALE GENOMIC DNA]</scope>
    <source>
        <strain evidence="3">Houghton</strain>
    </source>
</reference>
<dbReference type="VEuPathDB" id="ToxoDB:ETH_00031825"/>
<dbReference type="OrthoDB" id="10329626at2759"/>
<keyword evidence="4" id="KW-1185">Reference proteome</keyword>
<feature type="region of interest" description="Disordered" evidence="2">
    <location>
        <begin position="345"/>
        <end position="398"/>
    </location>
</feature>
<dbReference type="AlphaFoldDB" id="U6KY18"/>